<gene>
    <name evidence="4" type="ORF">ACFOHJ_13530</name>
</gene>
<evidence type="ECO:0000259" key="3">
    <source>
        <dbReference type="PROSITE" id="PS50234"/>
    </source>
</evidence>
<dbReference type="EMBL" id="JBHRTK010000012">
    <property type="protein sequence ID" value="MFC3207244.1"/>
    <property type="molecule type" value="Genomic_DNA"/>
</dbReference>
<dbReference type="Proteomes" id="UP001595583">
    <property type="component" value="Unassembled WGS sequence"/>
</dbReference>
<keyword evidence="2" id="KW-0472">Membrane</keyword>
<keyword evidence="2" id="KW-1133">Transmembrane helix</keyword>
<proteinExistence type="predicted"/>
<comment type="caution">
    <text evidence="4">The sequence shown here is derived from an EMBL/GenBank/DDBJ whole genome shotgun (WGS) entry which is preliminary data.</text>
</comment>
<feature type="compositionally biased region" description="Polar residues" evidence="1">
    <location>
        <begin position="379"/>
        <end position="392"/>
    </location>
</feature>
<evidence type="ECO:0000313" key="5">
    <source>
        <dbReference type="Proteomes" id="UP001595583"/>
    </source>
</evidence>
<dbReference type="Gene3D" id="3.40.50.410">
    <property type="entry name" value="von Willebrand factor, type A domain"/>
    <property type="match status" value="2"/>
</dbReference>
<feature type="transmembrane region" description="Helical" evidence="2">
    <location>
        <begin position="21"/>
        <end position="41"/>
    </location>
</feature>
<evidence type="ECO:0000313" key="4">
    <source>
        <dbReference type="EMBL" id="MFC3207244.1"/>
    </source>
</evidence>
<dbReference type="RefSeq" id="WP_378221238.1">
    <property type="nucleotide sequence ID" value="NZ_JBHRTK010000012.1"/>
</dbReference>
<sequence>MWGHGGFWQAIDRFARHRGGNFAVVFGITASALVLGVGFAVDTVQLMNAKSALRAAVDAAVTSTARSITIGDITEEDAPDTVRAFLSANSTGGLLAYDEIVLDRLTIDDTAKTVEAEAHVDVSLYFPLFGMPNTRRVSNIGAAIYSDRHIEVAMMLDVTGSMGGQKIKDLKKAAQSAVEALLAGNKNPNTPRVRVAIVPYAEAVNTGKLADTVFVEQKNGPDLPPSIATPVSATTHPDNCATERKMQDGSADFSDDAPDTIRIVRRNNKDEQYYAKVNRDDRVGTCPQAGLVPLTADKDALLAAIEGFSANGVTAGGIAAQWGYYMLSPKWRSAISSAGAGDGPADINPKKVGKVAILMTDGAFNTAFAGVPVSKDKNNQPQNDQGQKSRSYAESICGNMKRDGIVVFTIGFALPNSESSQARSVLRNCASNDTSSMKHFYDVSTGPELDAAFKDIVANTEQLALTK</sequence>
<dbReference type="SUPFAM" id="SSF53300">
    <property type="entry name" value="vWA-like"/>
    <property type="match status" value="1"/>
</dbReference>
<accession>A0ABV7KAA6</accession>
<reference evidence="5" key="1">
    <citation type="journal article" date="2019" name="Int. J. Syst. Evol. Microbiol.">
        <title>The Global Catalogue of Microorganisms (GCM) 10K type strain sequencing project: providing services to taxonomists for standard genome sequencing and annotation.</title>
        <authorList>
            <consortium name="The Broad Institute Genomics Platform"/>
            <consortium name="The Broad Institute Genome Sequencing Center for Infectious Disease"/>
            <person name="Wu L."/>
            <person name="Ma J."/>
        </authorList>
    </citation>
    <scope>NUCLEOTIDE SEQUENCE [LARGE SCALE GENOMIC DNA]</scope>
    <source>
        <strain evidence="5">KCTC 52165</strain>
    </source>
</reference>
<dbReference type="PROSITE" id="PS50234">
    <property type="entry name" value="VWFA"/>
    <property type="match status" value="1"/>
</dbReference>
<evidence type="ECO:0000256" key="1">
    <source>
        <dbReference type="SAM" id="MobiDB-lite"/>
    </source>
</evidence>
<feature type="region of interest" description="Disordered" evidence="1">
    <location>
        <begin position="371"/>
        <end position="392"/>
    </location>
</feature>
<dbReference type="InterPro" id="IPR002035">
    <property type="entry name" value="VWF_A"/>
</dbReference>
<evidence type="ECO:0000256" key="2">
    <source>
        <dbReference type="SAM" id="Phobius"/>
    </source>
</evidence>
<keyword evidence="5" id="KW-1185">Reference proteome</keyword>
<name>A0ABV7KAA6_9HYPH</name>
<protein>
    <recommendedName>
        <fullName evidence="3">VWFA domain-containing protein</fullName>
    </recommendedName>
</protein>
<organism evidence="4 5">
    <name type="scientific">Aquamicrobium soli</name>
    <dbReference type="NCBI Taxonomy" id="1811518"/>
    <lineage>
        <taxon>Bacteria</taxon>
        <taxon>Pseudomonadati</taxon>
        <taxon>Pseudomonadota</taxon>
        <taxon>Alphaproteobacteria</taxon>
        <taxon>Hyphomicrobiales</taxon>
        <taxon>Phyllobacteriaceae</taxon>
        <taxon>Aquamicrobium</taxon>
    </lineage>
</organism>
<dbReference type="InterPro" id="IPR036465">
    <property type="entry name" value="vWFA_dom_sf"/>
</dbReference>
<feature type="domain" description="VWFA" evidence="3">
    <location>
        <begin position="151"/>
        <end position="456"/>
    </location>
</feature>
<keyword evidence="2" id="KW-0812">Transmembrane</keyword>